<organism evidence="1 2">
    <name type="scientific">Halteria grandinella</name>
    <dbReference type="NCBI Taxonomy" id="5974"/>
    <lineage>
        <taxon>Eukaryota</taxon>
        <taxon>Sar</taxon>
        <taxon>Alveolata</taxon>
        <taxon>Ciliophora</taxon>
        <taxon>Intramacronucleata</taxon>
        <taxon>Spirotrichea</taxon>
        <taxon>Stichotrichia</taxon>
        <taxon>Sporadotrichida</taxon>
        <taxon>Halteriidae</taxon>
        <taxon>Halteria</taxon>
    </lineage>
</organism>
<reference evidence="1" key="1">
    <citation type="submission" date="2019-06" db="EMBL/GenBank/DDBJ databases">
        <authorList>
            <person name="Zheng W."/>
        </authorList>
    </citation>
    <scope>NUCLEOTIDE SEQUENCE</scope>
    <source>
        <strain evidence="1">QDHG01</strain>
    </source>
</reference>
<dbReference type="AlphaFoldDB" id="A0A8J8NNU8"/>
<evidence type="ECO:0000313" key="2">
    <source>
        <dbReference type="Proteomes" id="UP000785679"/>
    </source>
</evidence>
<dbReference type="Proteomes" id="UP000785679">
    <property type="component" value="Unassembled WGS sequence"/>
</dbReference>
<proteinExistence type="predicted"/>
<comment type="caution">
    <text evidence="1">The sequence shown here is derived from an EMBL/GenBank/DDBJ whole genome shotgun (WGS) entry which is preliminary data.</text>
</comment>
<gene>
    <name evidence="1" type="ORF">FGO68_gene3165</name>
</gene>
<accession>A0A8J8NNU8</accession>
<dbReference type="EMBL" id="RRYP01011756">
    <property type="protein sequence ID" value="TNV77531.1"/>
    <property type="molecule type" value="Genomic_DNA"/>
</dbReference>
<keyword evidence="2" id="KW-1185">Reference proteome</keyword>
<sequence length="270" mass="31271">MSEHIRYFKLILPFQTLREAERAVNYYFTEYIDFFEKIARNDTVGSPIKIWSYVKRRSTAGDSWVLAGSAQEDHQGEDLADEAYILQLIFKVEPGPSLQDQAAFSARSALWLTYAPHCFTFLFNPDWEQPYGRAPALALFVPHDEDPYFLNHHIQTLLEQFNSPSQALDDDQTDDDEEHQLITSDTIIALVDLMVLSFRRSMMAQPEIMFRILFAIVNRYVDLPEANSIEFEEAIEDLSTADEDDFADKSVHHIDSQTEFDRLILDNDDQ</sequence>
<protein>
    <submittedName>
        <fullName evidence="1">Uncharacterized protein</fullName>
    </submittedName>
</protein>
<name>A0A8J8NNU8_HALGN</name>
<evidence type="ECO:0000313" key="1">
    <source>
        <dbReference type="EMBL" id="TNV77531.1"/>
    </source>
</evidence>